<name>A0A6M0IRL8_9BACT</name>
<keyword evidence="2" id="KW-1133">Transmembrane helix</keyword>
<sequence length="413" mass="43905">MTIALSSTHSDDAFFRKRKAMLVFPWIVLPFVFALFWILGGGKGERYKAEEIAAGKPGAGGFNANVPNAKTGKINGRDVEGPGYGKAAVGQVLSSFSNTRRDSATGGLKAIPVNNAGTSTEHRSSLAVAAAPVSNPGITHSYTAAPTKRAANRKRVEKPGGYYYDAPKGSAYYTGTDKQLESQMRAYETSRQTPPPNPYATQASMLQPAQAGSEENAAAVRLSDNLTASRLSDPVEAESPFLTAPTGGSRKEPSRAVLSGGNYGQKKVIAWMIPVVVHEDQAIHDGQQVKLRLLKEITADGVTIPTNTILHAICQLSDDRLRLTVRSLQLGGQLIPLDLDVYDTDGSMGVNVPGLSRQASGQIQSSAIQGIQLPGVGGLVNNVANQARMSASNSVRQTTIRLRAGYNLFLKAQ</sequence>
<feature type="region of interest" description="Disordered" evidence="1">
    <location>
        <begin position="230"/>
        <end position="257"/>
    </location>
</feature>
<evidence type="ECO:0000313" key="5">
    <source>
        <dbReference type="Proteomes" id="UP000477386"/>
    </source>
</evidence>
<feature type="region of interest" description="Disordered" evidence="1">
    <location>
        <begin position="184"/>
        <end position="218"/>
    </location>
</feature>
<dbReference type="EMBL" id="JAAGNZ010000006">
    <property type="protein sequence ID" value="NEU70632.1"/>
    <property type="molecule type" value="Genomic_DNA"/>
</dbReference>
<dbReference type="RefSeq" id="WP_164043942.1">
    <property type="nucleotide sequence ID" value="NZ_JAAGNZ010000006.1"/>
</dbReference>
<keyword evidence="2" id="KW-0472">Membrane</keyword>
<comment type="caution">
    <text evidence="4">The sequence shown here is derived from an EMBL/GenBank/DDBJ whole genome shotgun (WGS) entry which is preliminary data.</text>
</comment>
<evidence type="ECO:0000259" key="3">
    <source>
        <dbReference type="Pfam" id="PF12508"/>
    </source>
</evidence>
<evidence type="ECO:0000313" key="4">
    <source>
        <dbReference type="EMBL" id="NEU70632.1"/>
    </source>
</evidence>
<evidence type="ECO:0000256" key="2">
    <source>
        <dbReference type="SAM" id="Phobius"/>
    </source>
</evidence>
<feature type="transmembrane region" description="Helical" evidence="2">
    <location>
        <begin position="20"/>
        <end position="39"/>
    </location>
</feature>
<evidence type="ECO:0000256" key="1">
    <source>
        <dbReference type="SAM" id="MobiDB-lite"/>
    </source>
</evidence>
<feature type="domain" description="Conjugative transposon TraM C-terminal" evidence="3">
    <location>
        <begin position="273"/>
        <end position="411"/>
    </location>
</feature>
<reference evidence="4 5" key="1">
    <citation type="submission" date="2020-02" db="EMBL/GenBank/DDBJ databases">
        <title>Draft genome sequence of two Spirosoma agri KCTC 52727 and Spirosoma terrae KCTC 52035.</title>
        <authorList>
            <person name="Rojas J."/>
            <person name="Ambika Manirajan B."/>
            <person name="Ratering S."/>
            <person name="Suarez C."/>
            <person name="Schnell S."/>
        </authorList>
    </citation>
    <scope>NUCLEOTIDE SEQUENCE [LARGE SCALE GENOMIC DNA]</scope>
    <source>
        <strain evidence="4 5">KCTC 52727</strain>
    </source>
</reference>
<dbReference type="AlphaFoldDB" id="A0A6M0IRL8"/>
<gene>
    <name evidence="4" type="primary">traM</name>
    <name evidence="4" type="ORF">GK091_27450</name>
</gene>
<dbReference type="Proteomes" id="UP000477386">
    <property type="component" value="Unassembled WGS sequence"/>
</dbReference>
<organism evidence="4 5">
    <name type="scientific">Spirosoma agri</name>
    <dbReference type="NCBI Taxonomy" id="1987381"/>
    <lineage>
        <taxon>Bacteria</taxon>
        <taxon>Pseudomonadati</taxon>
        <taxon>Bacteroidota</taxon>
        <taxon>Cytophagia</taxon>
        <taxon>Cytophagales</taxon>
        <taxon>Cytophagaceae</taxon>
        <taxon>Spirosoma</taxon>
    </lineage>
</organism>
<keyword evidence="2" id="KW-0812">Transmembrane</keyword>
<dbReference type="Pfam" id="PF12508">
    <property type="entry name" value="Transposon_TraM"/>
    <property type="match status" value="1"/>
</dbReference>
<accession>A0A6M0IRL8</accession>
<dbReference type="InterPro" id="IPR055407">
    <property type="entry name" value="TraM_C"/>
</dbReference>
<proteinExistence type="predicted"/>
<protein>
    <submittedName>
        <fullName evidence="4">Conjugative transposon protein TraM</fullName>
    </submittedName>
</protein>
<keyword evidence="5" id="KW-1185">Reference proteome</keyword>